<protein>
    <submittedName>
        <fullName evidence="1">Uncharacterized protein</fullName>
    </submittedName>
</protein>
<keyword evidence="2" id="KW-1185">Reference proteome</keyword>
<gene>
    <name evidence="1" type="ORF">TNCV_3107991</name>
</gene>
<evidence type="ECO:0000313" key="2">
    <source>
        <dbReference type="Proteomes" id="UP000887159"/>
    </source>
</evidence>
<proteinExistence type="predicted"/>
<dbReference type="InterPro" id="IPR036691">
    <property type="entry name" value="Endo/exonu/phosph_ase_sf"/>
</dbReference>
<sequence length="101" mass="11788">MTWETMSWTFTPHKATRVDGRSVAQTFVFWLLARSKCEDFMTSFISWNCRGLRTRLADLKSIISTYQPACVALQETFPKSTMQCMRGYNLYDGMQMAKCYI</sequence>
<name>A0A8X6S7L0_TRICX</name>
<evidence type="ECO:0000313" key="1">
    <source>
        <dbReference type="EMBL" id="GFY06120.1"/>
    </source>
</evidence>
<dbReference type="SUPFAM" id="SSF56219">
    <property type="entry name" value="DNase I-like"/>
    <property type="match status" value="1"/>
</dbReference>
<comment type="caution">
    <text evidence="1">The sequence shown here is derived from an EMBL/GenBank/DDBJ whole genome shotgun (WGS) entry which is preliminary data.</text>
</comment>
<reference evidence="1" key="1">
    <citation type="submission" date="2020-08" db="EMBL/GenBank/DDBJ databases">
        <title>Multicomponent nature underlies the extraordinary mechanical properties of spider dragline silk.</title>
        <authorList>
            <person name="Kono N."/>
            <person name="Nakamura H."/>
            <person name="Mori M."/>
            <person name="Yoshida Y."/>
            <person name="Ohtoshi R."/>
            <person name="Malay A.D."/>
            <person name="Moran D.A.P."/>
            <person name="Tomita M."/>
            <person name="Numata K."/>
            <person name="Arakawa K."/>
        </authorList>
    </citation>
    <scope>NUCLEOTIDE SEQUENCE</scope>
</reference>
<accession>A0A8X6S7L0</accession>
<dbReference type="EMBL" id="BMAU01021257">
    <property type="protein sequence ID" value="GFY06120.1"/>
    <property type="molecule type" value="Genomic_DNA"/>
</dbReference>
<organism evidence="1 2">
    <name type="scientific">Trichonephila clavipes</name>
    <name type="common">Golden silk orbweaver</name>
    <name type="synonym">Nephila clavipes</name>
    <dbReference type="NCBI Taxonomy" id="2585209"/>
    <lineage>
        <taxon>Eukaryota</taxon>
        <taxon>Metazoa</taxon>
        <taxon>Ecdysozoa</taxon>
        <taxon>Arthropoda</taxon>
        <taxon>Chelicerata</taxon>
        <taxon>Arachnida</taxon>
        <taxon>Araneae</taxon>
        <taxon>Araneomorphae</taxon>
        <taxon>Entelegynae</taxon>
        <taxon>Araneoidea</taxon>
        <taxon>Nephilidae</taxon>
        <taxon>Trichonephila</taxon>
    </lineage>
</organism>
<dbReference type="AlphaFoldDB" id="A0A8X6S7L0"/>
<dbReference type="Proteomes" id="UP000887159">
    <property type="component" value="Unassembled WGS sequence"/>
</dbReference>
<dbReference type="Gene3D" id="3.60.10.10">
    <property type="entry name" value="Endonuclease/exonuclease/phosphatase"/>
    <property type="match status" value="1"/>
</dbReference>